<proteinExistence type="predicted"/>
<gene>
    <name evidence="1" type="ORF">RFI_10526</name>
</gene>
<dbReference type="AlphaFoldDB" id="X6NMI3"/>
<dbReference type="Proteomes" id="UP000023152">
    <property type="component" value="Unassembled WGS sequence"/>
</dbReference>
<comment type="caution">
    <text evidence="1">The sequence shown here is derived from an EMBL/GenBank/DDBJ whole genome shotgun (WGS) entry which is preliminary data.</text>
</comment>
<evidence type="ECO:0000313" key="1">
    <source>
        <dbReference type="EMBL" id="ETO26612.1"/>
    </source>
</evidence>
<reference evidence="1 2" key="1">
    <citation type="journal article" date="2013" name="Curr. Biol.">
        <title>The Genome of the Foraminiferan Reticulomyxa filosa.</title>
        <authorList>
            <person name="Glockner G."/>
            <person name="Hulsmann N."/>
            <person name="Schleicher M."/>
            <person name="Noegel A.A."/>
            <person name="Eichinger L."/>
            <person name="Gallinger C."/>
            <person name="Pawlowski J."/>
            <person name="Sierra R."/>
            <person name="Euteneuer U."/>
            <person name="Pillet L."/>
            <person name="Moustafa A."/>
            <person name="Platzer M."/>
            <person name="Groth M."/>
            <person name="Szafranski K."/>
            <person name="Schliwa M."/>
        </authorList>
    </citation>
    <scope>NUCLEOTIDE SEQUENCE [LARGE SCALE GENOMIC DNA]</scope>
</reference>
<dbReference type="EMBL" id="ASPP01007744">
    <property type="protein sequence ID" value="ETO26612.1"/>
    <property type="molecule type" value="Genomic_DNA"/>
</dbReference>
<keyword evidence="2" id="KW-1185">Reference proteome</keyword>
<accession>X6NMI3</accession>
<sequence length="96" mass="11574">MSNSETKNVINNFIFKQQSNKVIDFEKNIFGDQHKYDVYQLKRDLTLQSCLKEFKGYQKILSTSHPEVLFKKKERSFFFLAKKKKKKKKGRFENIM</sequence>
<protein>
    <submittedName>
        <fullName evidence="1">Uncharacterized protein</fullName>
    </submittedName>
</protein>
<organism evidence="1 2">
    <name type="scientific">Reticulomyxa filosa</name>
    <dbReference type="NCBI Taxonomy" id="46433"/>
    <lineage>
        <taxon>Eukaryota</taxon>
        <taxon>Sar</taxon>
        <taxon>Rhizaria</taxon>
        <taxon>Retaria</taxon>
        <taxon>Foraminifera</taxon>
        <taxon>Monothalamids</taxon>
        <taxon>Reticulomyxidae</taxon>
        <taxon>Reticulomyxa</taxon>
    </lineage>
</organism>
<evidence type="ECO:0000313" key="2">
    <source>
        <dbReference type="Proteomes" id="UP000023152"/>
    </source>
</evidence>
<name>X6NMI3_RETFI</name>